<dbReference type="InterPro" id="IPR013783">
    <property type="entry name" value="Ig-like_fold"/>
</dbReference>
<evidence type="ECO:0000313" key="4">
    <source>
        <dbReference type="Proteomes" id="UP000070035"/>
    </source>
</evidence>
<keyword evidence="1" id="KW-0812">Transmembrane</keyword>
<dbReference type="Gene3D" id="3.10.620.30">
    <property type="match status" value="1"/>
</dbReference>
<keyword evidence="4" id="KW-1185">Reference proteome</keyword>
<dbReference type="SMART" id="SM00460">
    <property type="entry name" value="TGc"/>
    <property type="match status" value="1"/>
</dbReference>
<feature type="transmembrane region" description="Helical" evidence="1">
    <location>
        <begin position="34"/>
        <end position="52"/>
    </location>
</feature>
<keyword evidence="1" id="KW-1133">Transmembrane helix</keyword>
<name>A0A133V7I8_9EURY</name>
<dbReference type="Gene3D" id="2.60.40.10">
    <property type="entry name" value="Immunoglobulins"/>
    <property type="match status" value="1"/>
</dbReference>
<dbReference type="Pfam" id="PF01841">
    <property type="entry name" value="Transglut_core"/>
    <property type="match status" value="1"/>
</dbReference>
<dbReference type="Proteomes" id="UP000070035">
    <property type="component" value="Unassembled WGS sequence"/>
</dbReference>
<dbReference type="InterPro" id="IPR002931">
    <property type="entry name" value="Transglutaminase-like"/>
</dbReference>
<comment type="caution">
    <text evidence="3">The sequence shown here is derived from an EMBL/GenBank/DDBJ whole genome shotgun (WGS) entry which is preliminary data.</text>
</comment>
<reference evidence="3 4" key="1">
    <citation type="journal article" date="2016" name="Sci. Rep.">
        <title>Metabolic traits of an uncultured archaeal lineage -MSBL1- from brine pools of the Red Sea.</title>
        <authorList>
            <person name="Mwirichia R."/>
            <person name="Alam I."/>
            <person name="Rashid M."/>
            <person name="Vinu M."/>
            <person name="Ba-Alawi W."/>
            <person name="Anthony Kamau A."/>
            <person name="Kamanda Ngugi D."/>
            <person name="Goker M."/>
            <person name="Klenk H.P."/>
            <person name="Bajic V."/>
            <person name="Stingl U."/>
        </authorList>
    </citation>
    <scope>NUCLEOTIDE SEQUENCE [LARGE SCALE GENOMIC DNA]</scope>
    <source>
        <strain evidence="3">SCGC-AAA261F17</strain>
    </source>
</reference>
<evidence type="ECO:0000259" key="2">
    <source>
        <dbReference type="SMART" id="SM00460"/>
    </source>
</evidence>
<dbReference type="AlphaFoldDB" id="A0A133V7I8"/>
<proteinExistence type="predicted"/>
<protein>
    <recommendedName>
        <fullName evidence="2">Transglutaminase-like domain-containing protein</fullName>
    </recommendedName>
</protein>
<dbReference type="SUPFAM" id="SSF54001">
    <property type="entry name" value="Cysteine proteinases"/>
    <property type="match status" value="1"/>
</dbReference>
<sequence>MLWKERDTNSSSNQAVSCLIYLIYKRGKHILRKLLILALLILLITAIHLPTVDASESSESAIYEVRKEYVIKNYGQNQALEENVSFYLLDNREIIGQQILSENIEVEGSYKGIQIYATEDNRRARVVGLDSMDPGETKTVEVTYILKVDSVPQIDPELVGNTHPSSVDKFTKAVEGIWNSNDSRIRDKAHELTKNENNYWYKAKRIFDFVQEHLKYKPQSVVQDDIWAYLNKEGDCSEYAFLFISLARAAEIPTKFVGGYLYSFAEAEASPTGLANYGHAFALVYLPKVGWIPVDPTESSQGGGWYFAELPVNHIVELTSDGSNLRVGETSETPPPDVHWTQYSGQGTTVDFVDEETKVDIIPLVAIDPTIYPSDKAEDSTWSFRVKVKNWGSQSISNVKVKLQVDNAYFEAPGSEDLGTINPGTPAYASFDVHVKKSVENSPITAVVTYDAGKYDSFIARETIPATAELAQPPYGLPLSLPMIMILATIVAGIIVGAAVILRR</sequence>
<gene>
    <name evidence="3" type="ORF">AKJ44_00445</name>
</gene>
<evidence type="ECO:0000256" key="1">
    <source>
        <dbReference type="SAM" id="Phobius"/>
    </source>
</evidence>
<feature type="transmembrane region" description="Helical" evidence="1">
    <location>
        <begin position="479"/>
        <end position="502"/>
    </location>
</feature>
<keyword evidence="1" id="KW-0472">Membrane</keyword>
<dbReference type="InterPro" id="IPR038765">
    <property type="entry name" value="Papain-like_cys_pep_sf"/>
</dbReference>
<feature type="domain" description="Transglutaminase-like" evidence="2">
    <location>
        <begin position="228"/>
        <end position="298"/>
    </location>
</feature>
<dbReference type="PANTHER" id="PTHR33490">
    <property type="entry name" value="BLR5614 PROTEIN-RELATED"/>
    <property type="match status" value="1"/>
</dbReference>
<accession>A0A133V7I8</accession>
<dbReference type="EMBL" id="LHXY01000003">
    <property type="protein sequence ID" value="KXB02418.1"/>
    <property type="molecule type" value="Genomic_DNA"/>
</dbReference>
<organism evidence="3 4">
    <name type="scientific">candidate division MSBL1 archaeon SCGC-AAA261F17</name>
    <dbReference type="NCBI Taxonomy" id="1698274"/>
    <lineage>
        <taxon>Archaea</taxon>
        <taxon>Methanobacteriati</taxon>
        <taxon>Methanobacteriota</taxon>
        <taxon>candidate division MSBL1</taxon>
    </lineage>
</organism>
<evidence type="ECO:0000313" key="3">
    <source>
        <dbReference type="EMBL" id="KXB02418.1"/>
    </source>
</evidence>